<dbReference type="InterPro" id="IPR011990">
    <property type="entry name" value="TPR-like_helical_dom_sf"/>
</dbReference>
<keyword evidence="3" id="KW-1185">Reference proteome</keyword>
<reference evidence="2" key="2">
    <citation type="submission" date="2020-09" db="EMBL/GenBank/DDBJ databases">
        <authorList>
            <person name="Sun Q."/>
            <person name="Zhou Y."/>
        </authorList>
    </citation>
    <scope>NUCLEOTIDE SEQUENCE</scope>
    <source>
        <strain evidence="2">CGMCC 1.12195</strain>
    </source>
</reference>
<feature type="repeat" description="TPR" evidence="1">
    <location>
        <begin position="53"/>
        <end position="86"/>
    </location>
</feature>
<dbReference type="PROSITE" id="PS50005">
    <property type="entry name" value="TPR"/>
    <property type="match status" value="2"/>
</dbReference>
<dbReference type="AlphaFoldDB" id="A0A917HWP6"/>
<reference evidence="2" key="1">
    <citation type="journal article" date="2014" name="Int. J. Syst. Evol. Microbiol.">
        <title>Complete genome sequence of Corynebacterium casei LMG S-19264T (=DSM 44701T), isolated from a smear-ripened cheese.</title>
        <authorList>
            <consortium name="US DOE Joint Genome Institute (JGI-PGF)"/>
            <person name="Walter F."/>
            <person name="Albersmeier A."/>
            <person name="Kalinowski J."/>
            <person name="Ruckert C."/>
        </authorList>
    </citation>
    <scope>NUCLEOTIDE SEQUENCE</scope>
    <source>
        <strain evidence="2">CGMCC 1.12195</strain>
    </source>
</reference>
<organism evidence="2 3">
    <name type="scientific">Parapedobacter pyrenivorans</name>
    <dbReference type="NCBI Taxonomy" id="1305674"/>
    <lineage>
        <taxon>Bacteria</taxon>
        <taxon>Pseudomonadati</taxon>
        <taxon>Bacteroidota</taxon>
        <taxon>Sphingobacteriia</taxon>
        <taxon>Sphingobacteriales</taxon>
        <taxon>Sphingobacteriaceae</taxon>
        <taxon>Parapedobacter</taxon>
    </lineage>
</organism>
<dbReference type="SUPFAM" id="SSF48452">
    <property type="entry name" value="TPR-like"/>
    <property type="match status" value="1"/>
</dbReference>
<dbReference type="Gene3D" id="1.25.40.10">
    <property type="entry name" value="Tetratricopeptide repeat domain"/>
    <property type="match status" value="1"/>
</dbReference>
<dbReference type="Pfam" id="PF13432">
    <property type="entry name" value="TPR_16"/>
    <property type="match status" value="1"/>
</dbReference>
<proteinExistence type="predicted"/>
<dbReference type="EMBL" id="BMER01000003">
    <property type="protein sequence ID" value="GGG92686.1"/>
    <property type="molecule type" value="Genomic_DNA"/>
</dbReference>
<comment type="caution">
    <text evidence="2">The sequence shown here is derived from an EMBL/GenBank/DDBJ whole genome shotgun (WGS) entry which is preliminary data.</text>
</comment>
<feature type="repeat" description="TPR" evidence="1">
    <location>
        <begin position="19"/>
        <end position="52"/>
    </location>
</feature>
<evidence type="ECO:0008006" key="4">
    <source>
        <dbReference type="Google" id="ProtNLM"/>
    </source>
</evidence>
<dbReference type="RefSeq" id="WP_188506829.1">
    <property type="nucleotide sequence ID" value="NZ_BMER01000003.1"/>
</dbReference>
<keyword evidence="1" id="KW-0802">TPR repeat</keyword>
<evidence type="ECO:0000313" key="2">
    <source>
        <dbReference type="EMBL" id="GGG92686.1"/>
    </source>
</evidence>
<name>A0A917HWP6_9SPHI</name>
<accession>A0A917HWP6</accession>
<dbReference type="Proteomes" id="UP000660862">
    <property type="component" value="Unassembled WGS sequence"/>
</dbReference>
<evidence type="ECO:0000256" key="1">
    <source>
        <dbReference type="PROSITE-ProRule" id="PRU00339"/>
    </source>
</evidence>
<evidence type="ECO:0000313" key="3">
    <source>
        <dbReference type="Proteomes" id="UP000660862"/>
    </source>
</evidence>
<protein>
    <recommendedName>
        <fullName evidence="4">Tetratricopeptide repeat-containing protein</fullName>
    </recommendedName>
</protein>
<sequence>MSHRLQQLTDFLHESPNDPFLKYALATEHLKLGHTESALRYYEELLDKHPEYVGTYYHLGKLYEAMGRKDDAISVYEKGMQAAKNKRDMHALSELQAAFRSAAGIDDDDD</sequence>
<dbReference type="SMART" id="SM00028">
    <property type="entry name" value="TPR"/>
    <property type="match status" value="2"/>
</dbReference>
<dbReference type="InterPro" id="IPR019734">
    <property type="entry name" value="TPR_rpt"/>
</dbReference>
<gene>
    <name evidence="2" type="ORF">GCM10007415_29390</name>
</gene>